<organism evidence="1 2">
    <name type="scientific">Streptomyces ramulosus</name>
    <dbReference type="NCBI Taxonomy" id="47762"/>
    <lineage>
        <taxon>Bacteria</taxon>
        <taxon>Bacillati</taxon>
        <taxon>Actinomycetota</taxon>
        <taxon>Actinomycetes</taxon>
        <taxon>Kitasatosporales</taxon>
        <taxon>Streptomycetaceae</taxon>
        <taxon>Streptomyces</taxon>
    </lineage>
</organism>
<accession>A0ABW1FRL2</accession>
<name>A0ABW1FRL2_9ACTN</name>
<evidence type="ECO:0000313" key="1">
    <source>
        <dbReference type="EMBL" id="MFC5897062.1"/>
    </source>
</evidence>
<keyword evidence="2" id="KW-1185">Reference proteome</keyword>
<protein>
    <recommendedName>
        <fullName evidence="3">Nucleopolyhedrovirus P10 family protein</fullName>
    </recommendedName>
</protein>
<gene>
    <name evidence="1" type="ORF">ACFP3M_30095</name>
</gene>
<proteinExistence type="predicted"/>
<dbReference type="EMBL" id="JBHSPW010000018">
    <property type="protein sequence ID" value="MFC5897062.1"/>
    <property type="molecule type" value="Genomic_DNA"/>
</dbReference>
<dbReference type="Proteomes" id="UP001596241">
    <property type="component" value="Unassembled WGS sequence"/>
</dbReference>
<dbReference type="RefSeq" id="WP_345082698.1">
    <property type="nucleotide sequence ID" value="NZ_BAAAWG010000007.1"/>
</dbReference>
<reference evidence="2" key="1">
    <citation type="journal article" date="2019" name="Int. J. Syst. Evol. Microbiol.">
        <title>The Global Catalogue of Microorganisms (GCM) 10K type strain sequencing project: providing services to taxonomists for standard genome sequencing and annotation.</title>
        <authorList>
            <consortium name="The Broad Institute Genomics Platform"/>
            <consortium name="The Broad Institute Genome Sequencing Center for Infectious Disease"/>
            <person name="Wu L."/>
            <person name="Ma J."/>
        </authorList>
    </citation>
    <scope>NUCLEOTIDE SEQUENCE [LARGE SCALE GENOMIC DNA]</scope>
    <source>
        <strain evidence="2">CGMCC 1.15809</strain>
    </source>
</reference>
<evidence type="ECO:0008006" key="3">
    <source>
        <dbReference type="Google" id="ProtNLM"/>
    </source>
</evidence>
<evidence type="ECO:0000313" key="2">
    <source>
        <dbReference type="Proteomes" id="UP001596241"/>
    </source>
</evidence>
<sequence>MAATEWAHRVRRELGCGRVLPLGGPADGCWITEEAAARVLRARAAALPGLRLGALRIGLADHHGPRPSAPAPPSALPPGPLRITADLAAAPDRPLPRAAEELRTALLETADRALGLPVAAVDLQVTGVLDAAGTAARERPAPPGPGIGLSPQEAGVPDPVAGAVLAVPGVVRLAATLGGTSRPVRQVPGGLLVQLMTGPGHRASEVARAARAAAGAAGTPVAVLVTAVDEG</sequence>
<comment type="caution">
    <text evidence="1">The sequence shown here is derived from an EMBL/GenBank/DDBJ whole genome shotgun (WGS) entry which is preliminary data.</text>
</comment>